<gene>
    <name evidence="1" type="ORF">BJY20_002606</name>
</gene>
<keyword evidence="2" id="KW-1185">Reference proteome</keyword>
<proteinExistence type="predicted"/>
<sequence>MHSTTMSTAAHTAVLDPMTGETLLIRPNRDEDVRDPFTPLSSAHVADWSAMVQRLDGMGWEPSEDDNGGTLDAGETADGRAILGLYCPEPIHEQCDLDRLAAASADLMREVDRLTAMP</sequence>
<reference evidence="1 2" key="1">
    <citation type="submission" date="2020-07" db="EMBL/GenBank/DDBJ databases">
        <title>Sequencing the genomes of 1000 actinobacteria strains.</title>
        <authorList>
            <person name="Klenk H.-P."/>
        </authorList>
    </citation>
    <scope>NUCLEOTIDE SEQUENCE [LARGE SCALE GENOMIC DNA]</scope>
    <source>
        <strain evidence="1 2">DSM 26154</strain>
    </source>
</reference>
<dbReference type="EMBL" id="JACCAE010000001">
    <property type="protein sequence ID" value="NYF99214.1"/>
    <property type="molecule type" value="Genomic_DNA"/>
</dbReference>
<dbReference type="Proteomes" id="UP000554054">
    <property type="component" value="Unassembled WGS sequence"/>
</dbReference>
<accession>A0A852VYC2</accession>
<dbReference type="AlphaFoldDB" id="A0A852VYC2"/>
<evidence type="ECO:0000313" key="1">
    <source>
        <dbReference type="EMBL" id="NYF99214.1"/>
    </source>
</evidence>
<evidence type="ECO:0000313" key="2">
    <source>
        <dbReference type="Proteomes" id="UP000554054"/>
    </source>
</evidence>
<dbReference type="RefSeq" id="WP_185991942.1">
    <property type="nucleotide sequence ID" value="NZ_JACCAE010000001.1"/>
</dbReference>
<name>A0A852VYC2_9MICO</name>
<comment type="caution">
    <text evidence="1">The sequence shown here is derived from an EMBL/GenBank/DDBJ whole genome shotgun (WGS) entry which is preliminary data.</text>
</comment>
<organism evidence="1 2">
    <name type="scientific">Janibacter cremeus</name>
    <dbReference type="NCBI Taxonomy" id="1285192"/>
    <lineage>
        <taxon>Bacteria</taxon>
        <taxon>Bacillati</taxon>
        <taxon>Actinomycetota</taxon>
        <taxon>Actinomycetes</taxon>
        <taxon>Micrococcales</taxon>
        <taxon>Intrasporangiaceae</taxon>
        <taxon>Janibacter</taxon>
    </lineage>
</organism>
<protein>
    <submittedName>
        <fullName evidence="1">Uncharacterized protein</fullName>
    </submittedName>
</protein>